<dbReference type="SMART" id="SM00357">
    <property type="entry name" value="CSP"/>
    <property type="match status" value="1"/>
</dbReference>
<evidence type="ECO:0000256" key="3">
    <source>
        <dbReference type="ARBA" id="ARBA00022490"/>
    </source>
</evidence>
<evidence type="ECO:0000256" key="9">
    <source>
        <dbReference type="SAM" id="MobiDB-lite"/>
    </source>
</evidence>
<reference evidence="11 12" key="1">
    <citation type="submission" date="2019-05" db="EMBL/GenBank/DDBJ databases">
        <title>Culicoidintestinum kansasii gen. nov., sp. nov. from the gastrointestinal tract of the biting midge, Culicoides sonorensis.</title>
        <authorList>
            <person name="Neupane S."/>
            <person name="Ghosh A."/>
            <person name="Gunther S."/>
            <person name="Martin K."/>
            <person name="Zurek L."/>
        </authorList>
    </citation>
    <scope>NUCLEOTIDE SEQUENCE [LARGE SCALE GENOMIC DNA]</scope>
    <source>
        <strain evidence="11 12">CS-1</strain>
    </source>
</reference>
<dbReference type="NCBIfam" id="TIGR02063">
    <property type="entry name" value="RNase_R"/>
    <property type="match status" value="1"/>
</dbReference>
<dbReference type="RefSeq" id="WP_138189827.1">
    <property type="nucleotide sequence ID" value="NZ_VBWP01000001.1"/>
</dbReference>
<dbReference type="InterPro" id="IPR012340">
    <property type="entry name" value="NA-bd_OB-fold"/>
</dbReference>
<dbReference type="InterPro" id="IPR050180">
    <property type="entry name" value="RNR_Ribonuclease"/>
</dbReference>
<dbReference type="HAMAP" id="MF_01895">
    <property type="entry name" value="RNase_R"/>
    <property type="match status" value="1"/>
</dbReference>
<dbReference type="PANTHER" id="PTHR23355">
    <property type="entry name" value="RIBONUCLEASE"/>
    <property type="match status" value="1"/>
</dbReference>
<dbReference type="PROSITE" id="PS01175">
    <property type="entry name" value="RIBONUCLEASE_II"/>
    <property type="match status" value="1"/>
</dbReference>
<dbReference type="Gene3D" id="2.40.50.140">
    <property type="entry name" value="Nucleic acid-binding proteins"/>
    <property type="match status" value="2"/>
</dbReference>
<comment type="similarity">
    <text evidence="8">Belongs to the RNR ribonuclease family. RNase R subfamily.</text>
</comment>
<dbReference type="InterPro" id="IPR004476">
    <property type="entry name" value="RNase_II/RNase_R"/>
</dbReference>
<dbReference type="InParanoid" id="A0A5R8QGP8"/>
<dbReference type="GO" id="GO:0008859">
    <property type="term" value="F:exoribonuclease II activity"/>
    <property type="evidence" value="ECO:0007669"/>
    <property type="project" value="UniProtKB-UniRule"/>
</dbReference>
<evidence type="ECO:0000256" key="7">
    <source>
        <dbReference type="ARBA" id="ARBA00022884"/>
    </source>
</evidence>
<dbReference type="EMBL" id="VBWP01000001">
    <property type="protein sequence ID" value="TLG77219.1"/>
    <property type="molecule type" value="Genomic_DNA"/>
</dbReference>
<dbReference type="InterPro" id="IPR001900">
    <property type="entry name" value="RNase_II/R"/>
</dbReference>
<proteinExistence type="inferred from homology"/>
<comment type="caution">
    <text evidence="11">The sequence shown here is derived from an EMBL/GenBank/DDBJ whole genome shotgun (WGS) entry which is preliminary data.</text>
</comment>
<dbReference type="GO" id="GO:0005829">
    <property type="term" value="C:cytosol"/>
    <property type="evidence" value="ECO:0007669"/>
    <property type="project" value="TreeGrafter"/>
</dbReference>
<dbReference type="PROSITE" id="PS50126">
    <property type="entry name" value="S1"/>
    <property type="match status" value="1"/>
</dbReference>
<evidence type="ECO:0000256" key="8">
    <source>
        <dbReference type="HAMAP-Rule" id="MF_01895"/>
    </source>
</evidence>
<keyword evidence="5 8" id="KW-0378">Hydrolase</keyword>
<feature type="domain" description="S1 motif" evidence="10">
    <location>
        <begin position="628"/>
        <end position="708"/>
    </location>
</feature>
<evidence type="ECO:0000256" key="6">
    <source>
        <dbReference type="ARBA" id="ARBA00022839"/>
    </source>
</evidence>
<dbReference type="InterPro" id="IPR003029">
    <property type="entry name" value="S1_domain"/>
</dbReference>
<dbReference type="Pfam" id="PF08206">
    <property type="entry name" value="OB_RNB"/>
    <property type="match status" value="1"/>
</dbReference>
<feature type="region of interest" description="Disordered" evidence="9">
    <location>
        <begin position="714"/>
        <end position="766"/>
    </location>
</feature>
<keyword evidence="4 8" id="KW-0540">Nuclease</keyword>
<feature type="compositionally biased region" description="Basic and acidic residues" evidence="9">
    <location>
        <begin position="747"/>
        <end position="757"/>
    </location>
</feature>
<dbReference type="SMART" id="SM00316">
    <property type="entry name" value="S1"/>
    <property type="match status" value="1"/>
</dbReference>
<gene>
    <name evidence="8 11" type="primary">rnr</name>
    <name evidence="11" type="ORF">FEZ08_00970</name>
</gene>
<dbReference type="InterPro" id="IPR022966">
    <property type="entry name" value="RNase_II/R_CS"/>
</dbReference>
<dbReference type="Proteomes" id="UP000306912">
    <property type="component" value="Unassembled WGS sequence"/>
</dbReference>
<dbReference type="Pfam" id="PF00575">
    <property type="entry name" value="S1"/>
    <property type="match status" value="1"/>
</dbReference>
<dbReference type="SUPFAM" id="SSF50249">
    <property type="entry name" value="Nucleic acid-binding proteins"/>
    <property type="match status" value="4"/>
</dbReference>
<dbReference type="AlphaFoldDB" id="A0A5R8QGP8"/>
<evidence type="ECO:0000313" key="12">
    <source>
        <dbReference type="Proteomes" id="UP000306912"/>
    </source>
</evidence>
<name>A0A5R8QGP8_9FIRM</name>
<keyword evidence="7 8" id="KW-0694">RNA-binding</keyword>
<dbReference type="OrthoDB" id="9764149at2"/>
<keyword evidence="12" id="KW-1185">Reference proteome</keyword>
<dbReference type="InterPro" id="IPR013223">
    <property type="entry name" value="RNase_B_OB_dom"/>
</dbReference>
<dbReference type="Pfam" id="PF00773">
    <property type="entry name" value="RNB"/>
    <property type="match status" value="1"/>
</dbReference>
<protein>
    <recommendedName>
        <fullName evidence="8">Ribonuclease R</fullName>
        <shortName evidence="8">RNase R</shortName>
        <ecNumber evidence="8">3.1.13.1</ecNumber>
    </recommendedName>
</protein>
<evidence type="ECO:0000256" key="1">
    <source>
        <dbReference type="ARBA" id="ARBA00001849"/>
    </source>
</evidence>
<evidence type="ECO:0000313" key="11">
    <source>
        <dbReference type="EMBL" id="TLG77219.1"/>
    </source>
</evidence>
<evidence type="ECO:0000259" key="10">
    <source>
        <dbReference type="PROSITE" id="PS50126"/>
    </source>
</evidence>
<comment type="subcellular location">
    <subcellularLocation>
        <location evidence="2 8">Cytoplasm</location>
    </subcellularLocation>
</comment>
<keyword evidence="3 8" id="KW-0963">Cytoplasm</keyword>
<dbReference type="EC" id="3.1.13.1" evidence="8"/>
<evidence type="ECO:0000256" key="2">
    <source>
        <dbReference type="ARBA" id="ARBA00004496"/>
    </source>
</evidence>
<evidence type="ECO:0000256" key="4">
    <source>
        <dbReference type="ARBA" id="ARBA00022722"/>
    </source>
</evidence>
<comment type="function">
    <text evidence="8">3'-5' exoribonuclease that releases 5'-nucleoside monophosphates and is involved in maturation of structured RNAs.</text>
</comment>
<feature type="compositionally biased region" description="Basic and acidic residues" evidence="9">
    <location>
        <begin position="724"/>
        <end position="738"/>
    </location>
</feature>
<dbReference type="CDD" id="cd04471">
    <property type="entry name" value="S1_RNase_R"/>
    <property type="match status" value="1"/>
</dbReference>
<dbReference type="FunCoup" id="A0A5R8QGP8">
    <property type="interactions" value="254"/>
</dbReference>
<dbReference type="SMART" id="SM00955">
    <property type="entry name" value="RNB"/>
    <property type="match status" value="1"/>
</dbReference>
<dbReference type="InterPro" id="IPR040476">
    <property type="entry name" value="CSD2"/>
</dbReference>
<evidence type="ECO:0000256" key="5">
    <source>
        <dbReference type="ARBA" id="ARBA00022801"/>
    </source>
</evidence>
<dbReference type="GO" id="GO:0006402">
    <property type="term" value="P:mRNA catabolic process"/>
    <property type="evidence" value="ECO:0007669"/>
    <property type="project" value="TreeGrafter"/>
</dbReference>
<organism evidence="11 12">
    <name type="scientific">Culicoidibacter larvae</name>
    <dbReference type="NCBI Taxonomy" id="2579976"/>
    <lineage>
        <taxon>Bacteria</taxon>
        <taxon>Bacillati</taxon>
        <taxon>Bacillota</taxon>
        <taxon>Culicoidibacteria</taxon>
        <taxon>Culicoidibacterales</taxon>
        <taxon>Culicoidibacteraceae</taxon>
        <taxon>Culicoidibacter</taxon>
    </lineage>
</organism>
<dbReference type="GO" id="GO:0003723">
    <property type="term" value="F:RNA binding"/>
    <property type="evidence" value="ECO:0007669"/>
    <property type="project" value="UniProtKB-UniRule"/>
</dbReference>
<dbReference type="InterPro" id="IPR011129">
    <property type="entry name" value="CSD"/>
</dbReference>
<accession>A0A5R8QGP8</accession>
<sequence>MNDWQEKILAFMQAKEYVPMERIDMAEEMEIVAGDDYKQFLQALVSLEDKHIIYRSKRDRYVLAENMQIYAGTFIAHEKGMGFVRPDNKEIESDFFIPPNEINGAFHGDHVLIQVYRQGNEDKRAEAKVIDILERSKQPIVGELELFDKDYFWLVPDEKRMLAKILVRRKSKLSIMDGHKVVVVPKEYRDNGIVIAEVQTILGHKNDPGVDILSIIYKHGIPVDFEQAVLDEAAAVSETLAPEDYIGRRDLRNNTIITIDGEDAKDLDDAVEVERLDNGNYRLGVHIADVSHYVQPQTALSRSAYDRGTSVYLVDRVVPMLPHRLSNGICSLNPHVDRLTLSCDMEIDDSGKVVNYDIYASVIQTTERMTYTNVNKIIAGDDELVRDRYKVLLPMIENMHQLAQILQKKRTNRGAIEFDIPESKISVDKDGKPLAIGLRERGISERIIEQFMLEANETIATHFYWLQLPFIYRVHEEPNPKKLDVFRKLASNLGYRLHVGNEEVHPKALQEILHKAEHTPEEGVISSLLLRSMQKARYAPECLGHYGLAAQYYTHFTSPIRRYPDLIVHRLIHQFLLEQRTDVQELERWQRDLPEIAANTSYAERRAIDCERDVDAMKKAEFMMDYIGEEFDGIISSVTSFGMFIELPNTVEGLVHVVDLTDDHYEYVPEQLLLRGLRTKKQFKIGDAVRIIVTAADKDTATVDFAVVGMKANRPKKRVAPSPDGKRKTPFKEQERFNGVKKKRESKRGTKAREGSRHGGKNHRKK</sequence>
<comment type="catalytic activity">
    <reaction evidence="1 8">
        <text>Exonucleolytic cleavage in the 3'- to 5'-direction to yield nucleoside 5'-phosphates.</text>
        <dbReference type="EC" id="3.1.13.1"/>
    </reaction>
</comment>
<dbReference type="NCBIfam" id="TIGR00358">
    <property type="entry name" value="3_prime_RNase"/>
    <property type="match status" value="1"/>
</dbReference>
<keyword evidence="6 8" id="KW-0269">Exonuclease</keyword>
<dbReference type="InterPro" id="IPR011805">
    <property type="entry name" value="RNase_R"/>
</dbReference>
<dbReference type="PANTHER" id="PTHR23355:SF9">
    <property type="entry name" value="DIS3-LIKE EXONUCLEASE 2"/>
    <property type="match status" value="1"/>
</dbReference>
<dbReference type="Pfam" id="PF17876">
    <property type="entry name" value="CSD2"/>
    <property type="match status" value="1"/>
</dbReference>